<proteinExistence type="predicted"/>
<organism evidence="1 2">
    <name type="scientific">Rhodococcus baikonurensis</name>
    <dbReference type="NCBI Taxonomy" id="172041"/>
    <lineage>
        <taxon>Bacteria</taxon>
        <taxon>Bacillati</taxon>
        <taxon>Actinomycetota</taxon>
        <taxon>Actinomycetes</taxon>
        <taxon>Mycobacteriales</taxon>
        <taxon>Nocardiaceae</taxon>
        <taxon>Rhodococcus</taxon>
        <taxon>Rhodococcus erythropolis group</taxon>
    </lineage>
</organism>
<dbReference type="EMBL" id="JBHMAS010000090">
    <property type="protein sequence ID" value="MFB9784662.1"/>
    <property type="molecule type" value="Genomic_DNA"/>
</dbReference>
<dbReference type="GeneID" id="93806627"/>
<accession>A0ABV5XQA9</accession>
<dbReference type="RefSeq" id="WP_298783396.1">
    <property type="nucleotide sequence ID" value="NZ_JBEUOO010000048.1"/>
</dbReference>
<evidence type="ECO:0008006" key="3">
    <source>
        <dbReference type="Google" id="ProtNLM"/>
    </source>
</evidence>
<gene>
    <name evidence="1" type="ORF">ACFFQ6_33715</name>
</gene>
<evidence type="ECO:0000313" key="2">
    <source>
        <dbReference type="Proteomes" id="UP001589587"/>
    </source>
</evidence>
<dbReference type="Proteomes" id="UP001589587">
    <property type="component" value="Unassembled WGS sequence"/>
</dbReference>
<keyword evidence="2" id="KW-1185">Reference proteome</keyword>
<protein>
    <recommendedName>
        <fullName evidence="3">DUF222 domain-containing protein</fullName>
    </recommendedName>
</protein>
<reference evidence="1 2" key="1">
    <citation type="submission" date="2024-09" db="EMBL/GenBank/DDBJ databases">
        <authorList>
            <person name="Sun Q."/>
            <person name="Mori K."/>
        </authorList>
    </citation>
    <scope>NUCLEOTIDE SEQUENCE [LARGE SCALE GENOMIC DNA]</scope>
    <source>
        <strain evidence="1 2">JCM 11411</strain>
    </source>
</reference>
<comment type="caution">
    <text evidence="1">The sequence shown here is derived from an EMBL/GenBank/DDBJ whole genome shotgun (WGS) entry which is preliminary data.</text>
</comment>
<sequence length="242" mass="26563">MNEFLDHVQEVADRALPASDAPGSAGVRRLHVVVSMIRELEEDLRTHNAIAGTTVESVSLGQFYVMTAHGCAARLAADLDAEDTPERDDERLAALDEFHALQAATGITVNVHRMPTSPEGIKVLTELVRRAHSGDMTPAHVENVSEVGRFGALLDCPVPDRELRGLVEHFERLANEASGPIGSRMPVVRARTLVTFFDQYAARLIGTGSNTLAAPHVLEHATVCELSERARWHLDRVRSIRR</sequence>
<evidence type="ECO:0000313" key="1">
    <source>
        <dbReference type="EMBL" id="MFB9784662.1"/>
    </source>
</evidence>
<name>A0ABV5XQA9_9NOCA</name>